<dbReference type="CDD" id="cd00144">
    <property type="entry name" value="MPP_PPP_family"/>
    <property type="match status" value="1"/>
</dbReference>
<dbReference type="PRINTS" id="PR00114">
    <property type="entry name" value="STPHPHTASE"/>
</dbReference>
<evidence type="ECO:0000259" key="4">
    <source>
        <dbReference type="SMART" id="SM00156"/>
    </source>
</evidence>
<evidence type="ECO:0000313" key="5">
    <source>
        <dbReference type="EMBL" id="KWX13502.1"/>
    </source>
</evidence>
<dbReference type="OrthoDB" id="445564at2759"/>
<accession>A0A132NUX6</accession>
<dbReference type="PANTHER" id="PTHR45668">
    <property type="entry name" value="SERINE/THREONINE-PROTEIN PHOSPHATASE 5-RELATED"/>
    <property type="match status" value="1"/>
</dbReference>
<dbReference type="InterPro" id="IPR051134">
    <property type="entry name" value="PPP_phosphatase"/>
</dbReference>
<dbReference type="GO" id="GO:0046872">
    <property type="term" value="F:metal ion binding"/>
    <property type="evidence" value="ECO:0007669"/>
    <property type="project" value="UniProtKB-KW"/>
</dbReference>
<protein>
    <submittedName>
        <fullName evidence="5">Serine/threonine protein phosphatase 7</fullName>
    </submittedName>
</protein>
<keyword evidence="3" id="KW-0464">Manganese</keyword>
<dbReference type="SMART" id="SM00156">
    <property type="entry name" value="PP2Ac"/>
    <property type="match status" value="1"/>
</dbReference>
<dbReference type="InterPro" id="IPR029052">
    <property type="entry name" value="Metallo-depent_PP-like"/>
</dbReference>
<gene>
    <name evidence="5" type="ORF">QR46_2519</name>
</gene>
<proteinExistence type="predicted"/>
<dbReference type="GO" id="GO:0016787">
    <property type="term" value="F:hydrolase activity"/>
    <property type="evidence" value="ECO:0007669"/>
    <property type="project" value="InterPro"/>
</dbReference>
<comment type="caution">
    <text evidence="5">The sequence shown here is derived from an EMBL/GenBank/DDBJ whole genome shotgun (WGS) entry which is preliminary data.</text>
</comment>
<dbReference type="AlphaFoldDB" id="A0A132NUX6"/>
<dbReference type="Pfam" id="PF00149">
    <property type="entry name" value="Metallophos"/>
    <property type="match status" value="1"/>
</dbReference>
<dbReference type="SUPFAM" id="SSF56300">
    <property type="entry name" value="Metallo-dependent phosphatases"/>
    <property type="match status" value="1"/>
</dbReference>
<comment type="cofactor">
    <cofactor evidence="1">
        <name>Mn(2+)</name>
        <dbReference type="ChEBI" id="CHEBI:29035"/>
    </cofactor>
</comment>
<dbReference type="Gene3D" id="3.60.21.10">
    <property type="match status" value="1"/>
</dbReference>
<dbReference type="InterPro" id="IPR004843">
    <property type="entry name" value="Calcineurin-like_PHP"/>
</dbReference>
<reference evidence="5 6" key="1">
    <citation type="journal article" date="2015" name="Mol. Biochem. Parasitol.">
        <title>Identification of polymorphic genes for use in assemblage B genotyping assays through comparative genomics of multiple assemblage B Giardia duodenalis isolates.</title>
        <authorList>
            <person name="Wielinga C."/>
            <person name="Thompson R.C."/>
            <person name="Monis P."/>
            <person name="Ryan U."/>
        </authorList>
    </citation>
    <scope>NUCLEOTIDE SEQUENCE [LARGE SCALE GENOMIC DNA]</scope>
    <source>
        <strain evidence="5 6">BAH15c1</strain>
    </source>
</reference>
<organism evidence="5 6">
    <name type="scientific">Giardia duodenalis assemblage B</name>
    <dbReference type="NCBI Taxonomy" id="1394984"/>
    <lineage>
        <taxon>Eukaryota</taxon>
        <taxon>Metamonada</taxon>
        <taxon>Diplomonadida</taxon>
        <taxon>Hexamitidae</taxon>
        <taxon>Giardiinae</taxon>
        <taxon>Giardia</taxon>
    </lineage>
</organism>
<dbReference type="PANTHER" id="PTHR45668:SF5">
    <property type="entry name" value="SERINE_THREONINE-PROTEIN PHOSPHATASE 5"/>
    <property type="match status" value="1"/>
</dbReference>
<sequence>MGMTHSFITEWDNTPKTKMRFNREVSFAELQRVTNCMAKHEIPSIEDFIWVLKEAAKVLSTLPNNVHVIPEPNDRLIFVGDLHGCFETLIRLFLGYPQQNIPRTGFPGEVVDGRRLVYFFNGDFVDRGGSGYQIVFLLAYMAIACPGTCYLNRGNHESEMFGLSTQGMLGNKFMSEMAGKFSGMDPEVYRPAIGEFFCALPIAHTIDRNIFMVHGGVPLGDDLSNVPRATPQSYFSTGSPTPIPKGLKPYKISNLDNLIPSRQKTTNFEDNPRKQNELWHSFVWNYDRLPYSADFMEENNFKTMVHSHTATPFHQITSFLPLEKSSGEKYSIQSVIKNQEMFDRMKAFFASHQLANSSKLSILEIFSSPTNNGTVYAACVDAVPGEPGQRINYDPFQWTYIFLGNASEYNFIQQGTTY</sequence>
<dbReference type="InterPro" id="IPR006186">
    <property type="entry name" value="Ser/Thr-sp_prot-phosphatase"/>
</dbReference>
<evidence type="ECO:0000256" key="1">
    <source>
        <dbReference type="ARBA" id="ARBA00001936"/>
    </source>
</evidence>
<evidence type="ECO:0000313" key="6">
    <source>
        <dbReference type="Proteomes" id="UP000070089"/>
    </source>
</evidence>
<evidence type="ECO:0000256" key="3">
    <source>
        <dbReference type="ARBA" id="ARBA00023211"/>
    </source>
</evidence>
<dbReference type="FunFam" id="3.60.21.10:FF:000183">
    <property type="entry name" value="Serine/threonine protein phosphatase 7"/>
    <property type="match status" value="1"/>
</dbReference>
<dbReference type="VEuPathDB" id="GiardiaDB:QR46_2519"/>
<feature type="domain" description="Serine/threonine specific protein phosphatases" evidence="4">
    <location>
        <begin position="43"/>
        <end position="339"/>
    </location>
</feature>
<keyword evidence="2" id="KW-0479">Metal-binding</keyword>
<name>A0A132NUX6_GIAIN</name>
<dbReference type="EMBL" id="JXTI01000067">
    <property type="protein sequence ID" value="KWX13502.1"/>
    <property type="molecule type" value="Genomic_DNA"/>
</dbReference>
<evidence type="ECO:0000256" key="2">
    <source>
        <dbReference type="ARBA" id="ARBA00022723"/>
    </source>
</evidence>
<dbReference type="Proteomes" id="UP000070089">
    <property type="component" value="Unassembled WGS sequence"/>
</dbReference>